<name>A0A8T2UG93_CERRI</name>
<accession>A0A8T2UG93</accession>
<organism evidence="1 2">
    <name type="scientific">Ceratopteris richardii</name>
    <name type="common">Triangle waterfern</name>
    <dbReference type="NCBI Taxonomy" id="49495"/>
    <lineage>
        <taxon>Eukaryota</taxon>
        <taxon>Viridiplantae</taxon>
        <taxon>Streptophyta</taxon>
        <taxon>Embryophyta</taxon>
        <taxon>Tracheophyta</taxon>
        <taxon>Polypodiopsida</taxon>
        <taxon>Polypodiidae</taxon>
        <taxon>Polypodiales</taxon>
        <taxon>Pteridineae</taxon>
        <taxon>Pteridaceae</taxon>
        <taxon>Parkerioideae</taxon>
        <taxon>Ceratopteris</taxon>
    </lineage>
</organism>
<comment type="caution">
    <text evidence="1">The sequence shown here is derived from an EMBL/GenBank/DDBJ whole genome shotgun (WGS) entry which is preliminary data.</text>
</comment>
<protein>
    <submittedName>
        <fullName evidence="1">Uncharacterized protein</fullName>
    </submittedName>
</protein>
<proteinExistence type="predicted"/>
<dbReference type="EMBL" id="CM035411">
    <property type="protein sequence ID" value="KAH7435097.1"/>
    <property type="molecule type" value="Genomic_DNA"/>
</dbReference>
<evidence type="ECO:0000313" key="1">
    <source>
        <dbReference type="EMBL" id="KAH7435097.1"/>
    </source>
</evidence>
<evidence type="ECO:0000313" key="2">
    <source>
        <dbReference type="Proteomes" id="UP000825935"/>
    </source>
</evidence>
<reference evidence="1" key="1">
    <citation type="submission" date="2021-08" db="EMBL/GenBank/DDBJ databases">
        <title>WGS assembly of Ceratopteris richardii.</title>
        <authorList>
            <person name="Marchant D.B."/>
            <person name="Chen G."/>
            <person name="Jenkins J."/>
            <person name="Shu S."/>
            <person name="Leebens-Mack J."/>
            <person name="Grimwood J."/>
            <person name="Schmutz J."/>
            <person name="Soltis P."/>
            <person name="Soltis D."/>
            <person name="Chen Z.-H."/>
        </authorList>
    </citation>
    <scope>NUCLEOTIDE SEQUENCE</scope>
    <source>
        <strain evidence="1">Whitten #5841</strain>
        <tissue evidence="1">Leaf</tissue>
    </source>
</reference>
<keyword evidence="2" id="KW-1185">Reference proteome</keyword>
<sequence length="117" mass="13314">MKQIADQYIGCDSLFTTRGSSYAVGIYEEQKKKAKSNFEVDSSTSPEHSYAEECQQSSPVLVLDSIYEHAAIHHKPFEIFDKAKRKVLKSARLHEMLASMALDMLVEINEDSVFFFT</sequence>
<dbReference type="AlphaFoldDB" id="A0A8T2UG93"/>
<gene>
    <name evidence="1" type="ORF">KP509_06G049100</name>
</gene>
<dbReference type="Proteomes" id="UP000825935">
    <property type="component" value="Chromosome 6"/>
</dbReference>